<dbReference type="InterPro" id="IPR035986">
    <property type="entry name" value="PKD_dom_sf"/>
</dbReference>
<dbReference type="Gene3D" id="2.60.40.10">
    <property type="entry name" value="Immunoglobulins"/>
    <property type="match status" value="1"/>
</dbReference>
<reference evidence="4" key="1">
    <citation type="journal article" date="2019" name="Int. J. Syst. Evol. Microbiol.">
        <title>The Global Catalogue of Microorganisms (GCM) 10K type strain sequencing project: providing services to taxonomists for standard genome sequencing and annotation.</title>
        <authorList>
            <consortium name="The Broad Institute Genomics Platform"/>
            <consortium name="The Broad Institute Genome Sequencing Center for Infectious Disease"/>
            <person name="Wu L."/>
            <person name="Ma J."/>
        </authorList>
    </citation>
    <scope>NUCLEOTIDE SEQUENCE [LARGE SCALE GENOMIC DNA]</scope>
    <source>
        <strain evidence="4">CGMCC 4.6997</strain>
    </source>
</reference>
<dbReference type="Pfam" id="PF00801">
    <property type="entry name" value="PKD"/>
    <property type="match status" value="1"/>
</dbReference>
<keyword evidence="4" id="KW-1185">Reference proteome</keyword>
<dbReference type="PROSITE" id="PS50093">
    <property type="entry name" value="PKD"/>
    <property type="match status" value="1"/>
</dbReference>
<name>A0ABW0NL73_9MICO</name>
<proteinExistence type="predicted"/>
<dbReference type="InterPro" id="IPR000601">
    <property type="entry name" value="PKD_dom"/>
</dbReference>
<dbReference type="RefSeq" id="WP_386738665.1">
    <property type="nucleotide sequence ID" value="NZ_JBHSMG010000001.1"/>
</dbReference>
<dbReference type="InterPro" id="IPR013783">
    <property type="entry name" value="Ig-like_fold"/>
</dbReference>
<gene>
    <name evidence="3" type="ORF">ACFPJ4_02270</name>
</gene>
<dbReference type="Proteomes" id="UP001596039">
    <property type="component" value="Unassembled WGS sequence"/>
</dbReference>
<dbReference type="SUPFAM" id="SSF49299">
    <property type="entry name" value="PKD domain"/>
    <property type="match status" value="1"/>
</dbReference>
<evidence type="ECO:0000313" key="3">
    <source>
        <dbReference type="EMBL" id="MFC5501060.1"/>
    </source>
</evidence>
<dbReference type="EMBL" id="JBHSMG010000001">
    <property type="protein sequence ID" value="MFC5501060.1"/>
    <property type="molecule type" value="Genomic_DNA"/>
</dbReference>
<feature type="domain" description="PKD" evidence="2">
    <location>
        <begin position="107"/>
        <end position="159"/>
    </location>
</feature>
<organism evidence="3 4">
    <name type="scientific">Lysinimonas soli</name>
    <dbReference type="NCBI Taxonomy" id="1074233"/>
    <lineage>
        <taxon>Bacteria</taxon>
        <taxon>Bacillati</taxon>
        <taxon>Actinomycetota</taxon>
        <taxon>Actinomycetes</taxon>
        <taxon>Micrococcales</taxon>
        <taxon>Microbacteriaceae</taxon>
        <taxon>Lysinimonas</taxon>
    </lineage>
</organism>
<evidence type="ECO:0000256" key="1">
    <source>
        <dbReference type="SAM" id="MobiDB-lite"/>
    </source>
</evidence>
<feature type="region of interest" description="Disordered" evidence="1">
    <location>
        <begin position="1"/>
        <end position="22"/>
    </location>
</feature>
<evidence type="ECO:0000313" key="4">
    <source>
        <dbReference type="Proteomes" id="UP001596039"/>
    </source>
</evidence>
<evidence type="ECO:0000259" key="2">
    <source>
        <dbReference type="PROSITE" id="PS50093"/>
    </source>
</evidence>
<protein>
    <submittedName>
        <fullName evidence="3">PKD domain-containing protein</fullName>
    </submittedName>
</protein>
<sequence>MLEGTETVPGTPGSGAGSGAKGSAPDACPIVRLGKCFGTVPKPSDPTPAAQPITLRDIASFRPAAGVQHMEPNGWVVAGLDANIYAVVGQRLVDGALLGRPATVRFTPVGYRWNYGDGTAAVRSTQGATWASQGLRDFDPTPTSHVYADEGEYVIRLSIDFRAEYRFGSSGFVPITGTVTVPANELYVTVTGAKTVLVEHDCSANPSGPGC</sequence>
<accession>A0ABW0NL73</accession>
<comment type="caution">
    <text evidence="3">The sequence shown here is derived from an EMBL/GenBank/DDBJ whole genome shotgun (WGS) entry which is preliminary data.</text>
</comment>